<dbReference type="AlphaFoldDB" id="A0A7N0ZUA8"/>
<keyword evidence="3" id="KW-1185">Reference proteome</keyword>
<dbReference type="InterPro" id="IPR056706">
    <property type="entry name" value="DUF7804"/>
</dbReference>
<name>A0A7N0ZUA8_KALFE</name>
<dbReference type="Proteomes" id="UP000594263">
    <property type="component" value="Unplaced"/>
</dbReference>
<dbReference type="Pfam" id="PF25089">
    <property type="entry name" value="DUF7804"/>
    <property type="match status" value="1"/>
</dbReference>
<dbReference type="PANTHER" id="PTHR35127:SF1">
    <property type="entry name" value="GENOME ASSEMBLY, CHROMOSOME: A10"/>
    <property type="match status" value="1"/>
</dbReference>
<dbReference type="OMA" id="SSVRICC"/>
<accession>A0A7N0ZUA8</accession>
<feature type="domain" description="DUF7804" evidence="1">
    <location>
        <begin position="71"/>
        <end position="149"/>
    </location>
</feature>
<dbReference type="EnsemblPlants" id="Kaladp0037s0191.1.v1.1">
    <property type="protein sequence ID" value="Kaladp0037s0191.1.v1.1.CDS.1"/>
    <property type="gene ID" value="Kaladp0037s0191.v1.1"/>
</dbReference>
<organism evidence="2 3">
    <name type="scientific">Kalanchoe fedtschenkoi</name>
    <name type="common">Lavender scallops</name>
    <name type="synonym">South American air plant</name>
    <dbReference type="NCBI Taxonomy" id="63787"/>
    <lineage>
        <taxon>Eukaryota</taxon>
        <taxon>Viridiplantae</taxon>
        <taxon>Streptophyta</taxon>
        <taxon>Embryophyta</taxon>
        <taxon>Tracheophyta</taxon>
        <taxon>Spermatophyta</taxon>
        <taxon>Magnoliopsida</taxon>
        <taxon>eudicotyledons</taxon>
        <taxon>Gunneridae</taxon>
        <taxon>Pentapetalae</taxon>
        <taxon>Saxifragales</taxon>
        <taxon>Crassulaceae</taxon>
        <taxon>Kalanchoe</taxon>
    </lineage>
</organism>
<reference evidence="2" key="1">
    <citation type="submission" date="2021-01" db="UniProtKB">
        <authorList>
            <consortium name="EnsemblPlants"/>
        </authorList>
    </citation>
    <scope>IDENTIFICATION</scope>
</reference>
<evidence type="ECO:0000313" key="3">
    <source>
        <dbReference type="Proteomes" id="UP000594263"/>
    </source>
</evidence>
<protein>
    <recommendedName>
        <fullName evidence="1">DUF7804 domain-containing protein</fullName>
    </recommendedName>
</protein>
<sequence length="214" mass="23389">MASSSLTIRCGGDGCPDQLNLGRSAAKLNARLRSSVAMPVKKSRSGWKMSTSMLKAKEVSHVGSKEKRTKIDHEKMEGWMPDAVVEIVKNLKQAPLLVQVYDECGSARLKTEKAVAEEWPGVKESWRWGGGEAPEGVILVEELGEEEEDGDEASKAWGVLVQGRGCEYGPACYLLKTSRVRSGVGAACTHFCLTKVTGFRETAFSQLTNCWLLH</sequence>
<proteinExistence type="predicted"/>
<evidence type="ECO:0000313" key="2">
    <source>
        <dbReference type="EnsemblPlants" id="Kaladp0037s0191.1.v1.1.CDS.1"/>
    </source>
</evidence>
<dbReference type="PANTHER" id="PTHR35127">
    <property type="entry name" value="OS03G0736900 PROTEIN"/>
    <property type="match status" value="1"/>
</dbReference>
<dbReference type="Gramene" id="Kaladp0037s0191.1.v1.1">
    <property type="protein sequence ID" value="Kaladp0037s0191.1.v1.1.CDS.1"/>
    <property type="gene ID" value="Kaladp0037s0191.v1.1"/>
</dbReference>
<evidence type="ECO:0000259" key="1">
    <source>
        <dbReference type="Pfam" id="PF25089"/>
    </source>
</evidence>